<keyword evidence="2" id="KW-1185">Reference proteome</keyword>
<dbReference type="Proteomes" id="UP000887013">
    <property type="component" value="Unassembled WGS sequence"/>
</dbReference>
<dbReference type="AlphaFoldDB" id="A0A8X6U0N6"/>
<sequence length="105" mass="11979">MTIKEHLTIEQALERFYELKDEDLNYAGGQNETDIIVVPPKIAEATVENRELDKNRSATGKPSKFSIAKSLGGFGRYFIIKSEDNRRLRYKQAKGKLFIVAKCVK</sequence>
<reference evidence="1" key="1">
    <citation type="submission" date="2020-08" db="EMBL/GenBank/DDBJ databases">
        <title>Multicomponent nature underlies the extraordinary mechanical properties of spider dragline silk.</title>
        <authorList>
            <person name="Kono N."/>
            <person name="Nakamura H."/>
            <person name="Mori M."/>
            <person name="Yoshida Y."/>
            <person name="Ohtoshi R."/>
            <person name="Malay A.D."/>
            <person name="Moran D.A.P."/>
            <person name="Tomita M."/>
            <person name="Numata K."/>
            <person name="Arakawa K."/>
        </authorList>
    </citation>
    <scope>NUCLEOTIDE SEQUENCE</scope>
</reference>
<dbReference type="EMBL" id="BMAW01071334">
    <property type="protein sequence ID" value="GFT77667.1"/>
    <property type="molecule type" value="Genomic_DNA"/>
</dbReference>
<name>A0A8X6U0N6_NEPPI</name>
<comment type="caution">
    <text evidence="1">The sequence shown here is derived from an EMBL/GenBank/DDBJ whole genome shotgun (WGS) entry which is preliminary data.</text>
</comment>
<accession>A0A8X6U0N6</accession>
<protein>
    <submittedName>
        <fullName evidence="1">Uncharacterized protein</fullName>
    </submittedName>
</protein>
<proteinExistence type="predicted"/>
<gene>
    <name evidence="1" type="ORF">NPIL_160281</name>
</gene>
<evidence type="ECO:0000313" key="2">
    <source>
        <dbReference type="Proteomes" id="UP000887013"/>
    </source>
</evidence>
<organism evidence="1 2">
    <name type="scientific">Nephila pilipes</name>
    <name type="common">Giant wood spider</name>
    <name type="synonym">Nephila maculata</name>
    <dbReference type="NCBI Taxonomy" id="299642"/>
    <lineage>
        <taxon>Eukaryota</taxon>
        <taxon>Metazoa</taxon>
        <taxon>Ecdysozoa</taxon>
        <taxon>Arthropoda</taxon>
        <taxon>Chelicerata</taxon>
        <taxon>Arachnida</taxon>
        <taxon>Araneae</taxon>
        <taxon>Araneomorphae</taxon>
        <taxon>Entelegynae</taxon>
        <taxon>Araneoidea</taxon>
        <taxon>Nephilidae</taxon>
        <taxon>Nephila</taxon>
    </lineage>
</organism>
<evidence type="ECO:0000313" key="1">
    <source>
        <dbReference type="EMBL" id="GFT77667.1"/>
    </source>
</evidence>